<dbReference type="AlphaFoldDB" id="A0AAP0JC65"/>
<reference evidence="12 13" key="1">
    <citation type="submission" date="2024-01" db="EMBL/GenBank/DDBJ databases">
        <title>Genome assemblies of Stephania.</title>
        <authorList>
            <person name="Yang L."/>
        </authorList>
    </citation>
    <scope>NUCLEOTIDE SEQUENCE [LARGE SCALE GENOMIC DNA]</scope>
    <source>
        <strain evidence="12">QJT</strain>
        <tissue evidence="12">Leaf</tissue>
    </source>
</reference>
<evidence type="ECO:0000256" key="8">
    <source>
        <dbReference type="PIRSR" id="PIRSR602401-1"/>
    </source>
</evidence>
<dbReference type="InterPro" id="IPR036965">
    <property type="entry name" value="Terpene_synth_N_sf"/>
</dbReference>
<dbReference type="GO" id="GO:0010333">
    <property type="term" value="F:terpene synthase activity"/>
    <property type="evidence" value="ECO:0007669"/>
    <property type="project" value="InterPro"/>
</dbReference>
<dbReference type="Gene3D" id="1.50.10.130">
    <property type="entry name" value="Terpene synthase, N-terminal domain"/>
    <property type="match status" value="1"/>
</dbReference>
<keyword evidence="7 9" id="KW-0503">Monooxygenase</keyword>
<dbReference type="InterPro" id="IPR001906">
    <property type="entry name" value="Terpene_synth_N"/>
</dbReference>
<keyword evidence="10" id="KW-0472">Membrane</keyword>
<feature type="domain" description="Terpene synthase N-terminal" evidence="11">
    <location>
        <begin position="509"/>
        <end position="599"/>
    </location>
</feature>
<organism evidence="12 13">
    <name type="scientific">Stephania japonica</name>
    <dbReference type="NCBI Taxonomy" id="461633"/>
    <lineage>
        <taxon>Eukaryota</taxon>
        <taxon>Viridiplantae</taxon>
        <taxon>Streptophyta</taxon>
        <taxon>Embryophyta</taxon>
        <taxon>Tracheophyta</taxon>
        <taxon>Spermatophyta</taxon>
        <taxon>Magnoliopsida</taxon>
        <taxon>Ranunculales</taxon>
        <taxon>Menispermaceae</taxon>
        <taxon>Menispermoideae</taxon>
        <taxon>Cissampelideae</taxon>
        <taxon>Stephania</taxon>
    </lineage>
</organism>
<comment type="cofactor">
    <cofactor evidence="1 8">
        <name>heme</name>
        <dbReference type="ChEBI" id="CHEBI:30413"/>
    </cofactor>
</comment>
<evidence type="ECO:0000313" key="12">
    <source>
        <dbReference type="EMBL" id="KAK9131406.1"/>
    </source>
</evidence>
<keyword evidence="13" id="KW-1185">Reference proteome</keyword>
<sequence length="601" mass="68834">MAIIISTLISQWLHLISLLVLAIPLLFLLLLKQSKTQQPNHLPPGPPKLPIIGNLHHFGHLPHRSLSKLSNIYGLSCSYTRPRAFASSLLSRYRKRDLENTRPQLRTRPSLLTLKRLSYNFLDVALAPYNEYWREMRRIFVQELLSPKMVHSFGAVRAEEVANMVNSITKTCSSMWPVDLTEEIFSLINRVICRIAFGKSYQGRNFDGGKFSEFVHKFMALSGSVRFLIGSFSASDLFPSLSIVGVVDVITGLRGRLERCFRDLDKFYQEIIDEHLERAEQDEDIIDVLVGIMRDESSAIHNTLNHIKAILMDIFFGGLESSSLTTVWAMTELARKPELMKKAQEEIRTSVGKKGMVEEGDLEQLHYLKIVVKETLRLYTTAPLLIPRECMKHCKVNGYDISPKTRVMVNVWAIGRNPEYWDNPDMFFPERFEGSSIDYKGQHFELLPFGAGRRICPAMTMGILHVELALANLLYCFDWKLPSGMQIEDIDMEEGTGISLHKKSPLLLALDAYAHEVEKLKEQVRNIIKETELEPSSQLNLVDALQRLGVSYHFEMEIEEAMKQMFDHEMIQSFLRNNDLYGVALCFRLLRQQGYNISSGN</sequence>
<name>A0AAP0JC65_9MAGN</name>
<evidence type="ECO:0000256" key="10">
    <source>
        <dbReference type="SAM" id="Phobius"/>
    </source>
</evidence>
<gene>
    <name evidence="12" type="ORF">Sjap_011893</name>
</gene>
<keyword evidence="3 8" id="KW-0349">Heme</keyword>
<dbReference type="SUPFAM" id="SSF48264">
    <property type="entry name" value="Cytochrome P450"/>
    <property type="match status" value="1"/>
</dbReference>
<evidence type="ECO:0000313" key="13">
    <source>
        <dbReference type="Proteomes" id="UP001417504"/>
    </source>
</evidence>
<dbReference type="GO" id="GO:0005506">
    <property type="term" value="F:iron ion binding"/>
    <property type="evidence" value="ECO:0007669"/>
    <property type="project" value="InterPro"/>
</dbReference>
<evidence type="ECO:0000256" key="4">
    <source>
        <dbReference type="ARBA" id="ARBA00022723"/>
    </source>
</evidence>
<dbReference type="PANTHER" id="PTHR47955:SF19">
    <property type="entry name" value="CYTOCHROME P450 71A9-LIKE ISOFORM X1"/>
    <property type="match status" value="1"/>
</dbReference>
<dbReference type="PRINTS" id="PR00463">
    <property type="entry name" value="EP450I"/>
</dbReference>
<dbReference type="GO" id="GO:0004497">
    <property type="term" value="F:monooxygenase activity"/>
    <property type="evidence" value="ECO:0007669"/>
    <property type="project" value="UniProtKB-KW"/>
</dbReference>
<dbReference type="InterPro" id="IPR002401">
    <property type="entry name" value="Cyt_P450_E_grp-I"/>
</dbReference>
<evidence type="ECO:0000256" key="7">
    <source>
        <dbReference type="ARBA" id="ARBA00023033"/>
    </source>
</evidence>
<dbReference type="InterPro" id="IPR017972">
    <property type="entry name" value="Cyt_P450_CS"/>
</dbReference>
<dbReference type="GO" id="GO:0020037">
    <property type="term" value="F:heme binding"/>
    <property type="evidence" value="ECO:0007669"/>
    <property type="project" value="InterPro"/>
</dbReference>
<feature type="transmembrane region" description="Helical" evidence="10">
    <location>
        <begin position="12"/>
        <end position="31"/>
    </location>
</feature>
<keyword evidence="10" id="KW-0812">Transmembrane</keyword>
<dbReference type="InterPro" id="IPR036396">
    <property type="entry name" value="Cyt_P450_sf"/>
</dbReference>
<dbReference type="GO" id="GO:0016705">
    <property type="term" value="F:oxidoreductase activity, acting on paired donors, with incorporation or reduction of molecular oxygen"/>
    <property type="evidence" value="ECO:0007669"/>
    <property type="project" value="InterPro"/>
</dbReference>
<dbReference type="PROSITE" id="PS00086">
    <property type="entry name" value="CYTOCHROME_P450"/>
    <property type="match status" value="1"/>
</dbReference>
<evidence type="ECO:0000256" key="2">
    <source>
        <dbReference type="ARBA" id="ARBA00010617"/>
    </source>
</evidence>
<dbReference type="InterPro" id="IPR001128">
    <property type="entry name" value="Cyt_P450"/>
</dbReference>
<dbReference type="Gene3D" id="1.10.630.10">
    <property type="entry name" value="Cytochrome P450"/>
    <property type="match status" value="1"/>
</dbReference>
<evidence type="ECO:0000259" key="11">
    <source>
        <dbReference type="Pfam" id="PF01397"/>
    </source>
</evidence>
<dbReference type="EMBL" id="JBBNAE010000004">
    <property type="protein sequence ID" value="KAK9131406.1"/>
    <property type="molecule type" value="Genomic_DNA"/>
</dbReference>
<dbReference type="Pfam" id="PF00067">
    <property type="entry name" value="p450"/>
    <property type="match status" value="1"/>
</dbReference>
<proteinExistence type="inferred from homology"/>
<dbReference type="PRINTS" id="PR00385">
    <property type="entry name" value="P450"/>
</dbReference>
<keyword evidence="4 8" id="KW-0479">Metal-binding</keyword>
<dbReference type="FunFam" id="1.10.630.10:FF:000011">
    <property type="entry name" value="Cytochrome P450 83B1"/>
    <property type="match status" value="1"/>
</dbReference>
<evidence type="ECO:0000256" key="3">
    <source>
        <dbReference type="ARBA" id="ARBA00022617"/>
    </source>
</evidence>
<keyword evidence="6 8" id="KW-0408">Iron</keyword>
<evidence type="ECO:0000256" key="6">
    <source>
        <dbReference type="ARBA" id="ARBA00023004"/>
    </source>
</evidence>
<comment type="caution">
    <text evidence="12">The sequence shown here is derived from an EMBL/GenBank/DDBJ whole genome shotgun (WGS) entry which is preliminary data.</text>
</comment>
<evidence type="ECO:0000256" key="5">
    <source>
        <dbReference type="ARBA" id="ARBA00023002"/>
    </source>
</evidence>
<dbReference type="CDD" id="cd11072">
    <property type="entry name" value="CYP71-like"/>
    <property type="match status" value="1"/>
</dbReference>
<keyword evidence="5 9" id="KW-0560">Oxidoreductase</keyword>
<accession>A0AAP0JC65</accession>
<keyword evidence="10" id="KW-1133">Transmembrane helix</keyword>
<dbReference type="GO" id="GO:0044550">
    <property type="term" value="P:secondary metabolite biosynthetic process"/>
    <property type="evidence" value="ECO:0007669"/>
    <property type="project" value="UniProtKB-ARBA"/>
</dbReference>
<evidence type="ECO:0000256" key="9">
    <source>
        <dbReference type="RuleBase" id="RU000461"/>
    </source>
</evidence>
<dbReference type="SUPFAM" id="SSF48239">
    <property type="entry name" value="Terpenoid cyclases/Protein prenyltransferases"/>
    <property type="match status" value="1"/>
</dbReference>
<dbReference type="PANTHER" id="PTHR47955">
    <property type="entry name" value="CYTOCHROME P450 FAMILY 71 PROTEIN"/>
    <property type="match status" value="1"/>
</dbReference>
<dbReference type="Proteomes" id="UP001417504">
    <property type="component" value="Unassembled WGS sequence"/>
</dbReference>
<dbReference type="InterPro" id="IPR008930">
    <property type="entry name" value="Terpenoid_cyclase/PrenylTrfase"/>
</dbReference>
<evidence type="ECO:0000256" key="1">
    <source>
        <dbReference type="ARBA" id="ARBA00001971"/>
    </source>
</evidence>
<protein>
    <recommendedName>
        <fullName evidence="11">Terpene synthase N-terminal domain-containing protein</fullName>
    </recommendedName>
</protein>
<comment type="similarity">
    <text evidence="2 9">Belongs to the cytochrome P450 family.</text>
</comment>
<dbReference type="Pfam" id="PF01397">
    <property type="entry name" value="Terpene_synth"/>
    <property type="match status" value="1"/>
</dbReference>
<feature type="binding site" description="axial binding residue" evidence="8">
    <location>
        <position position="456"/>
    </location>
    <ligand>
        <name>heme</name>
        <dbReference type="ChEBI" id="CHEBI:30413"/>
    </ligand>
    <ligandPart>
        <name>Fe</name>
        <dbReference type="ChEBI" id="CHEBI:18248"/>
    </ligandPart>
</feature>